<dbReference type="EMBL" id="DYWT01000113">
    <property type="protein sequence ID" value="HJF31496.1"/>
    <property type="molecule type" value="Genomic_DNA"/>
</dbReference>
<dbReference type="InterPro" id="IPR032250">
    <property type="entry name" value="DUF4825"/>
</dbReference>
<accession>A0A921KCX1</accession>
<sequence length="187" mass="21713">MKHKAIFGLLAVGLLLFAWMQMVYLPGQEKLEEEENIKQLNPETHNFEKVLQYENPYMGNASNDANLIGSLPLLSDVPWTYELKPEEFKLIVNYNEPIKEIGEDRVKKAILYNVPAVFSLIENLETLEFAFPDQKYTVTRERVNGWFREDIATFNNEKVFAEKVQQPIVKKEHLAEWFGAYIGGEVK</sequence>
<protein>
    <submittedName>
        <fullName evidence="2">DUF4825 domain-containing protein</fullName>
    </submittedName>
</protein>
<name>A0A921KCX1_SPOPS</name>
<evidence type="ECO:0000259" key="1">
    <source>
        <dbReference type="Pfam" id="PF16107"/>
    </source>
</evidence>
<dbReference type="Proteomes" id="UP000698173">
    <property type="component" value="Unassembled WGS sequence"/>
</dbReference>
<evidence type="ECO:0000313" key="3">
    <source>
        <dbReference type="Proteomes" id="UP000698173"/>
    </source>
</evidence>
<dbReference type="AlphaFoldDB" id="A0A921KCX1"/>
<dbReference type="Pfam" id="PF16107">
    <property type="entry name" value="DUF4825"/>
    <property type="match status" value="1"/>
</dbReference>
<evidence type="ECO:0000313" key="2">
    <source>
        <dbReference type="EMBL" id="HJF31496.1"/>
    </source>
</evidence>
<reference evidence="2" key="2">
    <citation type="submission" date="2021-09" db="EMBL/GenBank/DDBJ databases">
        <authorList>
            <person name="Gilroy R."/>
        </authorList>
    </citation>
    <scope>NUCLEOTIDE SEQUENCE</scope>
    <source>
        <strain evidence="2">CHK171-7178</strain>
    </source>
</reference>
<gene>
    <name evidence="2" type="ORF">K8V56_06925</name>
</gene>
<comment type="caution">
    <text evidence="2">The sequence shown here is derived from an EMBL/GenBank/DDBJ whole genome shotgun (WGS) entry which is preliminary data.</text>
</comment>
<organism evidence="2 3">
    <name type="scientific">Sporosarcina psychrophila</name>
    <name type="common">Bacillus psychrophilus</name>
    <dbReference type="NCBI Taxonomy" id="1476"/>
    <lineage>
        <taxon>Bacteria</taxon>
        <taxon>Bacillati</taxon>
        <taxon>Bacillota</taxon>
        <taxon>Bacilli</taxon>
        <taxon>Bacillales</taxon>
        <taxon>Caryophanaceae</taxon>
        <taxon>Sporosarcina</taxon>
    </lineage>
</organism>
<feature type="domain" description="DUF4825" evidence="1">
    <location>
        <begin position="51"/>
        <end position="136"/>
    </location>
</feature>
<reference evidence="2" key="1">
    <citation type="journal article" date="2021" name="PeerJ">
        <title>Extensive microbial diversity within the chicken gut microbiome revealed by metagenomics and culture.</title>
        <authorList>
            <person name="Gilroy R."/>
            <person name="Ravi A."/>
            <person name="Getino M."/>
            <person name="Pursley I."/>
            <person name="Horton D.L."/>
            <person name="Alikhan N.F."/>
            <person name="Baker D."/>
            <person name="Gharbi K."/>
            <person name="Hall N."/>
            <person name="Watson M."/>
            <person name="Adriaenssens E.M."/>
            <person name="Foster-Nyarko E."/>
            <person name="Jarju S."/>
            <person name="Secka A."/>
            <person name="Antonio M."/>
            <person name="Oren A."/>
            <person name="Chaudhuri R.R."/>
            <person name="La Ragione R."/>
            <person name="Hildebrand F."/>
            <person name="Pallen M.J."/>
        </authorList>
    </citation>
    <scope>NUCLEOTIDE SEQUENCE</scope>
    <source>
        <strain evidence="2">CHK171-7178</strain>
    </source>
</reference>
<proteinExistence type="predicted"/>